<proteinExistence type="predicted"/>
<reference evidence="2" key="1">
    <citation type="submission" date="2023-12" db="EMBL/GenBank/DDBJ databases">
        <title>'Antibacterial potential of Stenotrophomonas maltophilia cystic fibrosis isolates' (manuscript under preparation).</title>
        <authorList>
            <person name="Crisan C.V."/>
            <person name="Pettis M."/>
            <person name="Goldberg J.B."/>
        </authorList>
    </citation>
    <scope>NUCLEOTIDE SEQUENCE</scope>
    <source>
        <strain evidence="2">CCV129</strain>
    </source>
</reference>
<accession>A0AAJ2TR21</accession>
<sequence>MHDMIGSTEHTKAFPQDSGTGPVAKASTAGGLCGFDATQDRDCSATITLRITHNQVIATAQLDMGGHKVAQRVFERRKGNSAGWVLAKGNEHFADEADWISAELAAFADRLPFPFAVANMLPGAKASSKAVAQAAQEVANG</sequence>
<comment type="caution">
    <text evidence="2">The sequence shown here is derived from an EMBL/GenBank/DDBJ whole genome shotgun (WGS) entry which is preliminary data.</text>
</comment>
<name>A0AAJ2TR21_STEMA</name>
<dbReference type="EMBL" id="JAXRVB010000007">
    <property type="protein sequence ID" value="MDZ5764604.1"/>
    <property type="molecule type" value="Genomic_DNA"/>
</dbReference>
<organism evidence="2 3">
    <name type="scientific">Stenotrophomonas maltophilia</name>
    <name type="common">Pseudomonas maltophilia</name>
    <name type="synonym">Xanthomonas maltophilia</name>
    <dbReference type="NCBI Taxonomy" id="40324"/>
    <lineage>
        <taxon>Bacteria</taxon>
        <taxon>Pseudomonadati</taxon>
        <taxon>Pseudomonadota</taxon>
        <taxon>Gammaproteobacteria</taxon>
        <taxon>Lysobacterales</taxon>
        <taxon>Lysobacteraceae</taxon>
        <taxon>Stenotrophomonas</taxon>
        <taxon>Stenotrophomonas maltophilia group</taxon>
    </lineage>
</organism>
<protein>
    <submittedName>
        <fullName evidence="2">Uncharacterized protein</fullName>
    </submittedName>
</protein>
<dbReference type="RefSeq" id="WP_322540459.1">
    <property type="nucleotide sequence ID" value="NZ_JAXRVB010000007.1"/>
</dbReference>
<feature type="region of interest" description="Disordered" evidence="1">
    <location>
        <begin position="1"/>
        <end position="22"/>
    </location>
</feature>
<dbReference type="Proteomes" id="UP001288387">
    <property type="component" value="Unassembled WGS sequence"/>
</dbReference>
<evidence type="ECO:0000256" key="1">
    <source>
        <dbReference type="SAM" id="MobiDB-lite"/>
    </source>
</evidence>
<gene>
    <name evidence="2" type="ORF">U4I38_08965</name>
</gene>
<evidence type="ECO:0000313" key="3">
    <source>
        <dbReference type="Proteomes" id="UP001288387"/>
    </source>
</evidence>
<evidence type="ECO:0000313" key="2">
    <source>
        <dbReference type="EMBL" id="MDZ5764604.1"/>
    </source>
</evidence>
<dbReference type="AlphaFoldDB" id="A0AAJ2TR21"/>